<sequence>MQLVALPLALTVAFAAVTAVTVLSAAADIGLAQQLVEVGLAGNRLTEQLQRERAAAALVFTQDSTAAVIESYRAQCEVTDHAAAVFARAQGDRDVTTGVAEPLSRLNQQLEALPLLREQVRSGRDASGSLVTFRYTALAQGLLRYGQALSQADVDADTADRLRAVSVLSQGIEALATLQVTVEPAIAARTLTPAEQQQVIAADAGFTDSRDAFRQLAPPAWQSLLTSQPGGKQIVAGERLHNIVVRTDPDTRLALGTSAVGWVNAMNARTQQLHAVEARFGEEVVQAVADAHRRQQRNAALIAGLVLAGLAVVLAFGWRVSRSMTGPLGDLVAEMTTIATVRLPAMETRLSEPNAQIRELDELIADASRPLPVHGDDEIGAVARLFSQVLQLSARIAARQAQFRGIVNVAFTSLSFELHGKIDKLTDALDGLERGEEDPEKLAQLFHLDHLVTGLRRPASTLQLFAGGRVGKAREDPVRVTDVVKAALGRVDGYERVQDRDVDMQILIDGDLVEELIHILVELLTNALSFSHPDQPVFVSAHASRNQLFLQVRDRGVGLKADRQIDLQDRVETFHFDTYTAVHHGFAGIGLIAARRGITVQLHSVTTDGTQVEIVVPDRWFRLEPLPRLDPPPAARRRPTTADPAATMRMPALVSTPPQPPPVLVRAADATRELQTVAPAIPAAPQDVVAHEPEPIYQAVAGRNPLFDPAASSQQVLAAVSLQWQPSPAVVAPAVTTTQSGLPVRMPRVPQQRDRERSAPAVPAQVRASPKVQAQWASFGQSSASFITAK</sequence>
<dbReference type="Gene3D" id="3.30.565.10">
    <property type="entry name" value="Histidine kinase-like ATPase, C-terminal domain"/>
    <property type="match status" value="1"/>
</dbReference>
<dbReference type="InterPro" id="IPR036890">
    <property type="entry name" value="HATPase_C_sf"/>
</dbReference>
<dbReference type="Gene3D" id="6.10.340.10">
    <property type="match status" value="1"/>
</dbReference>
<dbReference type="InterPro" id="IPR050980">
    <property type="entry name" value="2C_sensor_his_kinase"/>
</dbReference>
<keyword evidence="3" id="KW-0597">Phosphoprotein</keyword>
<accession>A0ABQ4A1Q1</accession>
<comment type="caution">
    <text evidence="12">The sequence shown here is derived from an EMBL/GenBank/DDBJ whole genome shotgun (WGS) entry which is preliminary data.</text>
</comment>
<evidence type="ECO:0000256" key="1">
    <source>
        <dbReference type="ARBA" id="ARBA00000085"/>
    </source>
</evidence>
<evidence type="ECO:0000259" key="10">
    <source>
        <dbReference type="Pfam" id="PF02518"/>
    </source>
</evidence>
<evidence type="ECO:0000313" key="12">
    <source>
        <dbReference type="EMBL" id="GIE24786.1"/>
    </source>
</evidence>
<keyword evidence="8" id="KW-0472">Membrane</keyword>
<feature type="region of interest" description="Disordered" evidence="7">
    <location>
        <begin position="747"/>
        <end position="767"/>
    </location>
</feature>
<dbReference type="PANTHER" id="PTHR44936">
    <property type="entry name" value="SENSOR PROTEIN CREC"/>
    <property type="match status" value="1"/>
</dbReference>
<evidence type="ECO:0000313" key="13">
    <source>
        <dbReference type="Proteomes" id="UP000603200"/>
    </source>
</evidence>
<comment type="catalytic activity">
    <reaction evidence="1">
        <text>ATP + protein L-histidine = ADP + protein N-phospho-L-histidine.</text>
        <dbReference type="EC" id="2.7.13.3"/>
    </reaction>
</comment>
<evidence type="ECO:0000256" key="5">
    <source>
        <dbReference type="ARBA" id="ARBA00022777"/>
    </source>
</evidence>
<dbReference type="InterPro" id="IPR003594">
    <property type="entry name" value="HATPase_dom"/>
</dbReference>
<evidence type="ECO:0000256" key="4">
    <source>
        <dbReference type="ARBA" id="ARBA00022679"/>
    </source>
</evidence>
<keyword evidence="13" id="KW-1185">Reference proteome</keyword>
<evidence type="ECO:0000256" key="8">
    <source>
        <dbReference type="SAM" id="Phobius"/>
    </source>
</evidence>
<keyword evidence="6" id="KW-0902">Two-component regulatory system</keyword>
<proteinExistence type="predicted"/>
<feature type="chain" id="PRO_5046182112" description="histidine kinase" evidence="9">
    <location>
        <begin position="26"/>
        <end position="790"/>
    </location>
</feature>
<organism evidence="12 13">
    <name type="scientific">Winogradskya humida</name>
    <dbReference type="NCBI Taxonomy" id="113566"/>
    <lineage>
        <taxon>Bacteria</taxon>
        <taxon>Bacillati</taxon>
        <taxon>Actinomycetota</taxon>
        <taxon>Actinomycetes</taxon>
        <taxon>Micromonosporales</taxon>
        <taxon>Micromonosporaceae</taxon>
        <taxon>Winogradskya</taxon>
    </lineage>
</organism>
<keyword evidence="8" id="KW-0812">Transmembrane</keyword>
<evidence type="ECO:0000256" key="7">
    <source>
        <dbReference type="SAM" id="MobiDB-lite"/>
    </source>
</evidence>
<keyword evidence="4" id="KW-0808">Transferase</keyword>
<dbReference type="SUPFAM" id="SSF55874">
    <property type="entry name" value="ATPase domain of HSP90 chaperone/DNA topoisomerase II/histidine kinase"/>
    <property type="match status" value="1"/>
</dbReference>
<dbReference type="EMBL" id="BOMN01000113">
    <property type="protein sequence ID" value="GIE24786.1"/>
    <property type="molecule type" value="Genomic_DNA"/>
</dbReference>
<dbReference type="Pfam" id="PF08376">
    <property type="entry name" value="NIT"/>
    <property type="match status" value="1"/>
</dbReference>
<keyword evidence="5" id="KW-0418">Kinase</keyword>
<dbReference type="Pfam" id="PF02518">
    <property type="entry name" value="HATPase_c"/>
    <property type="match status" value="1"/>
</dbReference>
<reference evidence="12 13" key="1">
    <citation type="submission" date="2021-01" db="EMBL/GenBank/DDBJ databases">
        <title>Whole genome shotgun sequence of Actinoplanes humidus NBRC 14915.</title>
        <authorList>
            <person name="Komaki H."/>
            <person name="Tamura T."/>
        </authorList>
    </citation>
    <scope>NUCLEOTIDE SEQUENCE [LARGE SCALE GENOMIC DNA]</scope>
    <source>
        <strain evidence="12 13">NBRC 14915</strain>
    </source>
</reference>
<feature type="domain" description="Histidine kinase/HSP90-like ATPase" evidence="10">
    <location>
        <begin position="514"/>
        <end position="618"/>
    </location>
</feature>
<dbReference type="Proteomes" id="UP000603200">
    <property type="component" value="Unassembled WGS sequence"/>
</dbReference>
<evidence type="ECO:0000256" key="9">
    <source>
        <dbReference type="SAM" id="SignalP"/>
    </source>
</evidence>
<feature type="signal peptide" evidence="9">
    <location>
        <begin position="1"/>
        <end position="25"/>
    </location>
</feature>
<dbReference type="InterPro" id="IPR013587">
    <property type="entry name" value="Nitrate/nitrite_sensing"/>
</dbReference>
<evidence type="ECO:0000259" key="11">
    <source>
        <dbReference type="Pfam" id="PF08376"/>
    </source>
</evidence>
<evidence type="ECO:0000256" key="2">
    <source>
        <dbReference type="ARBA" id="ARBA00012438"/>
    </source>
</evidence>
<gene>
    <name evidence="12" type="ORF">Ahu01nite_078880</name>
</gene>
<feature type="domain" description="Nitrate/nitrite sensing protein" evidence="11">
    <location>
        <begin position="45"/>
        <end position="284"/>
    </location>
</feature>
<dbReference type="EC" id="2.7.13.3" evidence="2"/>
<name>A0ABQ4A1Q1_9ACTN</name>
<dbReference type="PANTHER" id="PTHR44936:SF9">
    <property type="entry name" value="SENSOR PROTEIN CREC"/>
    <property type="match status" value="1"/>
</dbReference>
<keyword evidence="8" id="KW-1133">Transmembrane helix</keyword>
<feature type="transmembrane region" description="Helical" evidence="8">
    <location>
        <begin position="299"/>
        <end position="318"/>
    </location>
</feature>
<keyword evidence="9" id="KW-0732">Signal</keyword>
<evidence type="ECO:0000256" key="3">
    <source>
        <dbReference type="ARBA" id="ARBA00022553"/>
    </source>
</evidence>
<evidence type="ECO:0000256" key="6">
    <source>
        <dbReference type="ARBA" id="ARBA00023012"/>
    </source>
</evidence>
<protein>
    <recommendedName>
        <fullName evidence="2">histidine kinase</fullName>
        <ecNumber evidence="2">2.7.13.3</ecNumber>
    </recommendedName>
</protein>